<sequence length="302" mass="34365">MEAATDPHRTPPRRRRRKQPKKKRDHAYNAASATTISELPSHITDDILSRLPLKSIFNCKRVCSSFRNLTLEPHFPQLHLSRSPLTLILYRHSMYFKTTFFGFLPLDDSVAHLCRRRAAIKFKAQFEFPTNPLSPNEQCGNLPLPELFAVHSPLEEKCFHLGVVDNCLYICDARASHLPVNIWVMKDYGDIGSWTLEWIIRRPLPSRLDHNLKPVKTLEDGTVLMIVEEKILVSYNPASDTNAMAGPNLTFLTDIHWLPSLMNATVTGFDVIAGDVDSCKATDDQLVFRLVGMVICWRVMLG</sequence>
<evidence type="ECO:0000313" key="1">
    <source>
        <dbReference type="EMBL" id="KAH7844552.1"/>
    </source>
</evidence>
<keyword evidence="2" id="KW-1185">Reference proteome</keyword>
<reference evidence="1 2" key="1">
    <citation type="journal article" date="2021" name="Hortic Res">
        <title>High-quality reference genome and annotation aids understanding of berry development for evergreen blueberry (Vaccinium darrowii).</title>
        <authorList>
            <person name="Yu J."/>
            <person name="Hulse-Kemp A.M."/>
            <person name="Babiker E."/>
            <person name="Staton M."/>
        </authorList>
    </citation>
    <scope>NUCLEOTIDE SEQUENCE [LARGE SCALE GENOMIC DNA]</scope>
    <source>
        <strain evidence="2">cv. NJ 8807/NJ 8810</strain>
        <tissue evidence="1">Young leaf</tissue>
    </source>
</reference>
<organism evidence="1 2">
    <name type="scientific">Vaccinium darrowii</name>
    <dbReference type="NCBI Taxonomy" id="229202"/>
    <lineage>
        <taxon>Eukaryota</taxon>
        <taxon>Viridiplantae</taxon>
        <taxon>Streptophyta</taxon>
        <taxon>Embryophyta</taxon>
        <taxon>Tracheophyta</taxon>
        <taxon>Spermatophyta</taxon>
        <taxon>Magnoliopsida</taxon>
        <taxon>eudicotyledons</taxon>
        <taxon>Gunneridae</taxon>
        <taxon>Pentapetalae</taxon>
        <taxon>asterids</taxon>
        <taxon>Ericales</taxon>
        <taxon>Ericaceae</taxon>
        <taxon>Vaccinioideae</taxon>
        <taxon>Vaccinieae</taxon>
        <taxon>Vaccinium</taxon>
    </lineage>
</organism>
<protein>
    <submittedName>
        <fullName evidence="1">Uncharacterized protein</fullName>
    </submittedName>
</protein>
<name>A0ACB7XUV6_9ERIC</name>
<comment type="caution">
    <text evidence="1">The sequence shown here is derived from an EMBL/GenBank/DDBJ whole genome shotgun (WGS) entry which is preliminary data.</text>
</comment>
<proteinExistence type="predicted"/>
<accession>A0ACB7XUV6</accession>
<gene>
    <name evidence="1" type="ORF">Vadar_029263</name>
</gene>
<dbReference type="Proteomes" id="UP000828048">
    <property type="component" value="Chromosome 1"/>
</dbReference>
<dbReference type="EMBL" id="CM037151">
    <property type="protein sequence ID" value="KAH7844552.1"/>
    <property type="molecule type" value="Genomic_DNA"/>
</dbReference>
<evidence type="ECO:0000313" key="2">
    <source>
        <dbReference type="Proteomes" id="UP000828048"/>
    </source>
</evidence>